<proteinExistence type="predicted"/>
<gene>
    <name evidence="2" type="ORF">NLJ89_g9818</name>
</gene>
<sequence length="162" mass="17436">MFAPMSEMSSMAQGFNMDTASMGMMFDAMTPSLSTFGPHASFDMSGVEGTGGLEALTGMDGGFGSSVSMDGSHLHQQQHQQQPHHAHAQHPLQLQQGQQQQQQSMNYGFVDSDTMAMWSAAPTGFELDEWGTYLTNVSELTHSHGPPQHPSGPGMHPHHPGP</sequence>
<organism evidence="2 3">
    <name type="scientific">Agrocybe chaxingu</name>
    <dbReference type="NCBI Taxonomy" id="84603"/>
    <lineage>
        <taxon>Eukaryota</taxon>
        <taxon>Fungi</taxon>
        <taxon>Dikarya</taxon>
        <taxon>Basidiomycota</taxon>
        <taxon>Agaricomycotina</taxon>
        <taxon>Agaricomycetes</taxon>
        <taxon>Agaricomycetidae</taxon>
        <taxon>Agaricales</taxon>
        <taxon>Agaricineae</taxon>
        <taxon>Strophariaceae</taxon>
        <taxon>Agrocybe</taxon>
    </lineage>
</organism>
<dbReference type="AlphaFoldDB" id="A0A9W8MSQ3"/>
<dbReference type="OrthoDB" id="3022331at2759"/>
<feature type="compositionally biased region" description="Low complexity" evidence="1">
    <location>
        <begin position="143"/>
        <end position="155"/>
    </location>
</feature>
<evidence type="ECO:0000313" key="3">
    <source>
        <dbReference type="Proteomes" id="UP001148786"/>
    </source>
</evidence>
<reference evidence="2" key="1">
    <citation type="submission" date="2022-07" db="EMBL/GenBank/DDBJ databases">
        <title>Genome Sequence of Agrocybe chaxingu.</title>
        <authorList>
            <person name="Buettner E."/>
        </authorList>
    </citation>
    <scope>NUCLEOTIDE SEQUENCE</scope>
    <source>
        <strain evidence="2">MP-N11</strain>
    </source>
</reference>
<evidence type="ECO:0000313" key="2">
    <source>
        <dbReference type="EMBL" id="KAJ3500392.1"/>
    </source>
</evidence>
<feature type="compositionally biased region" description="Low complexity" evidence="1">
    <location>
        <begin position="89"/>
        <end position="103"/>
    </location>
</feature>
<feature type="region of interest" description="Disordered" evidence="1">
    <location>
        <begin position="139"/>
        <end position="162"/>
    </location>
</feature>
<evidence type="ECO:0000256" key="1">
    <source>
        <dbReference type="SAM" id="MobiDB-lite"/>
    </source>
</evidence>
<comment type="caution">
    <text evidence="2">The sequence shown here is derived from an EMBL/GenBank/DDBJ whole genome shotgun (WGS) entry which is preliminary data.</text>
</comment>
<feature type="region of interest" description="Disordered" evidence="1">
    <location>
        <begin position="53"/>
        <end position="103"/>
    </location>
</feature>
<accession>A0A9W8MSQ3</accession>
<dbReference type="Proteomes" id="UP001148786">
    <property type="component" value="Unassembled WGS sequence"/>
</dbReference>
<name>A0A9W8MSQ3_9AGAR</name>
<dbReference type="EMBL" id="JANKHO010001613">
    <property type="protein sequence ID" value="KAJ3500392.1"/>
    <property type="molecule type" value="Genomic_DNA"/>
</dbReference>
<keyword evidence="3" id="KW-1185">Reference proteome</keyword>
<protein>
    <submittedName>
        <fullName evidence="2">Uncharacterized protein</fullName>
    </submittedName>
</protein>